<feature type="compositionally biased region" description="Basic and acidic residues" evidence="1">
    <location>
        <begin position="220"/>
        <end position="231"/>
    </location>
</feature>
<dbReference type="Proteomes" id="UP000332933">
    <property type="component" value="Unassembled WGS sequence"/>
</dbReference>
<dbReference type="EMBL" id="VJMH01007246">
    <property type="protein sequence ID" value="KAF0684741.1"/>
    <property type="molecule type" value="Genomic_DNA"/>
</dbReference>
<keyword evidence="2" id="KW-0812">Transmembrane</keyword>
<dbReference type="AlphaFoldDB" id="A0A485LNA4"/>
<keyword evidence="6" id="KW-1185">Reference proteome</keyword>
<keyword evidence="3" id="KW-0732">Signal</keyword>
<evidence type="ECO:0000313" key="6">
    <source>
        <dbReference type="Proteomes" id="UP000332933"/>
    </source>
</evidence>
<feature type="transmembrane region" description="Helical" evidence="2">
    <location>
        <begin position="133"/>
        <end position="153"/>
    </location>
</feature>
<name>A0A485LNA4_9STRA</name>
<sequence length="240" mass="25498">MWVASARSSVPSLPTSHLLPMTRTFVFVFVSLACSFPLVRADCDACVYEGDCRAAFNGVPGRSCGLVVKRACCCPLAVQCTPSPFECRCMDPSVLSLSTPTSGPPSAMLPVSTQLPGATPQASSPSIDSILKVFFNLVVLAGILFMCFLLGCFDDIRFGNKRAKRTYQPVVRVEVDPIVSMPPVPSQSQTVTSSPSPSSIVTTTTSSEQAAVSDSMTRTRAVDTDTTHDTEGASSRAKKD</sequence>
<feature type="compositionally biased region" description="Low complexity" evidence="1">
    <location>
        <begin position="186"/>
        <end position="207"/>
    </location>
</feature>
<dbReference type="OrthoDB" id="78587at2759"/>
<organism evidence="5 6">
    <name type="scientific">Aphanomyces stellatus</name>
    <dbReference type="NCBI Taxonomy" id="120398"/>
    <lineage>
        <taxon>Eukaryota</taxon>
        <taxon>Sar</taxon>
        <taxon>Stramenopiles</taxon>
        <taxon>Oomycota</taxon>
        <taxon>Saprolegniomycetes</taxon>
        <taxon>Saprolegniales</taxon>
        <taxon>Verrucalvaceae</taxon>
        <taxon>Aphanomyces</taxon>
    </lineage>
</organism>
<protein>
    <submittedName>
        <fullName evidence="5">Aste57867_23256 protein</fullName>
    </submittedName>
</protein>
<feature type="compositionally biased region" description="Polar residues" evidence="1">
    <location>
        <begin position="208"/>
        <end position="218"/>
    </location>
</feature>
<dbReference type="EMBL" id="CAADRA010007272">
    <property type="protein sequence ID" value="VFT99901.1"/>
    <property type="molecule type" value="Genomic_DNA"/>
</dbReference>
<feature type="chain" id="PRO_5036355645" evidence="3">
    <location>
        <begin position="42"/>
        <end position="240"/>
    </location>
</feature>
<accession>A0A485LNA4</accession>
<evidence type="ECO:0000256" key="1">
    <source>
        <dbReference type="SAM" id="MobiDB-lite"/>
    </source>
</evidence>
<feature type="signal peptide" evidence="3">
    <location>
        <begin position="1"/>
        <end position="41"/>
    </location>
</feature>
<keyword evidence="2" id="KW-1133">Transmembrane helix</keyword>
<evidence type="ECO:0000256" key="3">
    <source>
        <dbReference type="SAM" id="SignalP"/>
    </source>
</evidence>
<evidence type="ECO:0000313" key="5">
    <source>
        <dbReference type="EMBL" id="VFT99901.1"/>
    </source>
</evidence>
<reference evidence="4" key="2">
    <citation type="submission" date="2019-06" db="EMBL/GenBank/DDBJ databases">
        <title>Genomics analysis of Aphanomyces spp. identifies a new class of oomycete effector associated with host adaptation.</title>
        <authorList>
            <person name="Gaulin E."/>
        </authorList>
    </citation>
    <scope>NUCLEOTIDE SEQUENCE</scope>
    <source>
        <strain evidence="4">CBS 578.67</strain>
    </source>
</reference>
<keyword evidence="2" id="KW-0472">Membrane</keyword>
<gene>
    <name evidence="5" type="primary">Aste57867_23256</name>
    <name evidence="4" type="ORF">As57867_023185</name>
    <name evidence="5" type="ORF">ASTE57867_23256</name>
</gene>
<proteinExistence type="predicted"/>
<evidence type="ECO:0000313" key="4">
    <source>
        <dbReference type="EMBL" id="KAF0684741.1"/>
    </source>
</evidence>
<dbReference type="PROSITE" id="PS51257">
    <property type="entry name" value="PROKAR_LIPOPROTEIN"/>
    <property type="match status" value="1"/>
</dbReference>
<feature type="region of interest" description="Disordered" evidence="1">
    <location>
        <begin position="180"/>
        <end position="240"/>
    </location>
</feature>
<reference evidence="5 6" key="1">
    <citation type="submission" date="2019-03" db="EMBL/GenBank/DDBJ databases">
        <authorList>
            <person name="Gaulin E."/>
            <person name="Dumas B."/>
        </authorList>
    </citation>
    <scope>NUCLEOTIDE SEQUENCE [LARGE SCALE GENOMIC DNA]</scope>
    <source>
        <strain evidence="5">CBS 568.67</strain>
    </source>
</reference>
<evidence type="ECO:0000256" key="2">
    <source>
        <dbReference type="SAM" id="Phobius"/>
    </source>
</evidence>